<keyword evidence="1" id="KW-0472">Membrane</keyword>
<evidence type="ECO:0000313" key="2">
    <source>
        <dbReference type="EMBL" id="RKR77239.1"/>
    </source>
</evidence>
<organism evidence="2 3">
    <name type="scientific">Otariodibacter oris</name>
    <dbReference type="NCBI Taxonomy" id="1032623"/>
    <lineage>
        <taxon>Bacteria</taxon>
        <taxon>Pseudomonadati</taxon>
        <taxon>Pseudomonadota</taxon>
        <taxon>Gammaproteobacteria</taxon>
        <taxon>Pasteurellales</taxon>
        <taxon>Pasteurellaceae</taxon>
        <taxon>Otariodibacter</taxon>
    </lineage>
</organism>
<gene>
    <name evidence="2" type="ORF">DES31_0566</name>
</gene>
<keyword evidence="1" id="KW-1133">Transmembrane helix</keyword>
<keyword evidence="1" id="KW-0812">Transmembrane</keyword>
<proteinExistence type="predicted"/>
<feature type="transmembrane region" description="Helical" evidence="1">
    <location>
        <begin position="12"/>
        <end position="42"/>
    </location>
</feature>
<accession>A0A420XJ06</accession>
<dbReference type="Proteomes" id="UP000280099">
    <property type="component" value="Unassembled WGS sequence"/>
</dbReference>
<evidence type="ECO:0000313" key="3">
    <source>
        <dbReference type="Proteomes" id="UP000280099"/>
    </source>
</evidence>
<feature type="transmembrane region" description="Helical" evidence="1">
    <location>
        <begin position="54"/>
        <end position="71"/>
    </location>
</feature>
<dbReference type="EMBL" id="RBJC01000004">
    <property type="protein sequence ID" value="RKR77239.1"/>
    <property type="molecule type" value="Genomic_DNA"/>
</dbReference>
<reference evidence="2 3" key="1">
    <citation type="submission" date="2018-10" db="EMBL/GenBank/DDBJ databases">
        <title>Genomic Encyclopedia of Type Strains, Phase IV (KMG-IV): sequencing the most valuable type-strain genomes for metagenomic binning, comparative biology and taxonomic classification.</title>
        <authorList>
            <person name="Goeker M."/>
        </authorList>
    </citation>
    <scope>NUCLEOTIDE SEQUENCE [LARGE SCALE GENOMIC DNA]</scope>
    <source>
        <strain evidence="2 3">DSM 23800</strain>
    </source>
</reference>
<comment type="caution">
    <text evidence="2">The sequence shown here is derived from an EMBL/GenBank/DDBJ whole genome shotgun (WGS) entry which is preliminary data.</text>
</comment>
<keyword evidence="3" id="KW-1185">Reference proteome</keyword>
<dbReference type="AlphaFoldDB" id="A0A420XJ06"/>
<sequence>MSRTKRNKITIFLYCYLAFFITCSVAATILPFLVHLVSFFLFGGDWFTLIPLKYYLGLAIMSFFLTLYYLWERGIFES</sequence>
<protein>
    <submittedName>
        <fullName evidence="2">Uncharacterized protein</fullName>
    </submittedName>
</protein>
<evidence type="ECO:0000256" key="1">
    <source>
        <dbReference type="SAM" id="Phobius"/>
    </source>
</evidence>
<name>A0A420XJ06_9PAST</name>